<accession>A0A6A6ZW72</accession>
<dbReference type="AlphaFoldDB" id="A0A6A6ZW72"/>
<dbReference type="Proteomes" id="UP000799424">
    <property type="component" value="Unassembled WGS sequence"/>
</dbReference>
<sequence>MSNLNIIQATVPAQGPMFQRLPNEILLYIFKIAMAVGSDQDQVDVIKKGDFKIMLPFTIIKTASVSEHFKDLAFQAFYEANKFAFFNVGISGKTLWSTSMPPAMPPLAMRQFLRRIQIDFGLEDWYTPAQAGGVNAPLSRTPRAHTPITNVTEWMRNVPAARSLAALTNATTGFSSLGSLELHLELNLRGCQVAFLAMFRAAAFAVRAGSVSVTFGTRQRISAQWLSSVDRAIARV</sequence>
<evidence type="ECO:0000313" key="1">
    <source>
        <dbReference type="EMBL" id="KAF2824809.1"/>
    </source>
</evidence>
<dbReference type="EMBL" id="MU006229">
    <property type="protein sequence ID" value="KAF2824809.1"/>
    <property type="molecule type" value="Genomic_DNA"/>
</dbReference>
<proteinExistence type="predicted"/>
<protein>
    <submittedName>
        <fullName evidence="1">Uncharacterized protein</fullName>
    </submittedName>
</protein>
<reference evidence="1" key="1">
    <citation type="journal article" date="2020" name="Stud. Mycol.">
        <title>101 Dothideomycetes genomes: a test case for predicting lifestyles and emergence of pathogens.</title>
        <authorList>
            <person name="Haridas S."/>
            <person name="Albert R."/>
            <person name="Binder M."/>
            <person name="Bloem J."/>
            <person name="Labutti K."/>
            <person name="Salamov A."/>
            <person name="Andreopoulos B."/>
            <person name="Baker S."/>
            <person name="Barry K."/>
            <person name="Bills G."/>
            <person name="Bluhm B."/>
            <person name="Cannon C."/>
            <person name="Castanera R."/>
            <person name="Culley D."/>
            <person name="Daum C."/>
            <person name="Ezra D."/>
            <person name="Gonzalez J."/>
            <person name="Henrissat B."/>
            <person name="Kuo A."/>
            <person name="Liang C."/>
            <person name="Lipzen A."/>
            <person name="Lutzoni F."/>
            <person name="Magnuson J."/>
            <person name="Mondo S."/>
            <person name="Nolan M."/>
            <person name="Ohm R."/>
            <person name="Pangilinan J."/>
            <person name="Park H.-J."/>
            <person name="Ramirez L."/>
            <person name="Alfaro M."/>
            <person name="Sun H."/>
            <person name="Tritt A."/>
            <person name="Yoshinaga Y."/>
            <person name="Zwiers L.-H."/>
            <person name="Turgeon B."/>
            <person name="Goodwin S."/>
            <person name="Spatafora J."/>
            <person name="Crous P."/>
            <person name="Grigoriev I."/>
        </authorList>
    </citation>
    <scope>NUCLEOTIDE SEQUENCE</scope>
    <source>
        <strain evidence="1">CBS 113818</strain>
    </source>
</reference>
<evidence type="ECO:0000313" key="2">
    <source>
        <dbReference type="Proteomes" id="UP000799424"/>
    </source>
</evidence>
<gene>
    <name evidence="1" type="ORF">CC86DRAFT_47247</name>
</gene>
<organism evidence="1 2">
    <name type="scientific">Ophiobolus disseminans</name>
    <dbReference type="NCBI Taxonomy" id="1469910"/>
    <lineage>
        <taxon>Eukaryota</taxon>
        <taxon>Fungi</taxon>
        <taxon>Dikarya</taxon>
        <taxon>Ascomycota</taxon>
        <taxon>Pezizomycotina</taxon>
        <taxon>Dothideomycetes</taxon>
        <taxon>Pleosporomycetidae</taxon>
        <taxon>Pleosporales</taxon>
        <taxon>Pleosporineae</taxon>
        <taxon>Phaeosphaeriaceae</taxon>
        <taxon>Ophiobolus</taxon>
    </lineage>
</organism>
<name>A0A6A6ZW72_9PLEO</name>
<keyword evidence="2" id="KW-1185">Reference proteome</keyword>
<dbReference type="OrthoDB" id="3682830at2759"/>